<evidence type="ECO:0000313" key="1">
    <source>
        <dbReference type="EMBL" id="CAB3382254.1"/>
    </source>
</evidence>
<comment type="caution">
    <text evidence="1">The sequence shown here is derived from an EMBL/GenBank/DDBJ whole genome shotgun (WGS) entry which is preliminary data.</text>
</comment>
<reference evidence="1 2" key="1">
    <citation type="submission" date="2020-04" db="EMBL/GenBank/DDBJ databases">
        <authorList>
            <person name="Alioto T."/>
            <person name="Alioto T."/>
            <person name="Gomez Garrido J."/>
        </authorList>
    </citation>
    <scope>NUCLEOTIDE SEQUENCE [LARGE SCALE GENOMIC DNA]</scope>
</reference>
<dbReference type="AlphaFoldDB" id="A0A8S1DI79"/>
<dbReference type="EMBL" id="CADEPI010000262">
    <property type="protein sequence ID" value="CAB3382254.1"/>
    <property type="molecule type" value="Genomic_DNA"/>
</dbReference>
<sequence length="111" mass="12532">MGSSEEAQFKRSAVGELVRLAHALQQVVIGHARNKFIARIRSFICWAGSCQSVVLTEIQSGRIFDRVHANLFSYTWYCAPELGKNELRQAEEGVKIHQESAGRRRGEEEAE</sequence>
<gene>
    <name evidence="1" type="ORF">CLODIP_2_CD12877</name>
</gene>
<dbReference type="Proteomes" id="UP000494165">
    <property type="component" value="Unassembled WGS sequence"/>
</dbReference>
<name>A0A8S1DI79_9INSE</name>
<protein>
    <submittedName>
        <fullName evidence="1">Uncharacterized protein</fullName>
    </submittedName>
</protein>
<proteinExistence type="predicted"/>
<evidence type="ECO:0000313" key="2">
    <source>
        <dbReference type="Proteomes" id="UP000494165"/>
    </source>
</evidence>
<organism evidence="1 2">
    <name type="scientific">Cloeon dipterum</name>
    <dbReference type="NCBI Taxonomy" id="197152"/>
    <lineage>
        <taxon>Eukaryota</taxon>
        <taxon>Metazoa</taxon>
        <taxon>Ecdysozoa</taxon>
        <taxon>Arthropoda</taxon>
        <taxon>Hexapoda</taxon>
        <taxon>Insecta</taxon>
        <taxon>Pterygota</taxon>
        <taxon>Palaeoptera</taxon>
        <taxon>Ephemeroptera</taxon>
        <taxon>Pisciforma</taxon>
        <taxon>Baetidae</taxon>
        <taxon>Cloeon</taxon>
    </lineage>
</organism>
<accession>A0A8S1DI79</accession>
<keyword evidence="2" id="KW-1185">Reference proteome</keyword>